<evidence type="ECO:0000256" key="1">
    <source>
        <dbReference type="SAM" id="MobiDB-lite"/>
    </source>
</evidence>
<dbReference type="AlphaFoldDB" id="A0AAV4RE76"/>
<gene>
    <name evidence="2" type="ORF">CDAR_527601</name>
</gene>
<sequence length="106" mass="12030">MKMDSLKKPEMQSSSVGHLFFCCQKQKFGSIKSLRGPNSDCDAERTPQSEEPSPNSIRHLCRIVQEPRSVTRKGLRGINNPLTFPTKARQKLCWADFFPPYLISSS</sequence>
<evidence type="ECO:0000313" key="2">
    <source>
        <dbReference type="EMBL" id="GIY18515.1"/>
    </source>
</evidence>
<name>A0AAV4RE76_9ARAC</name>
<reference evidence="2 3" key="1">
    <citation type="submission" date="2021-06" db="EMBL/GenBank/DDBJ databases">
        <title>Caerostris darwini draft genome.</title>
        <authorList>
            <person name="Kono N."/>
            <person name="Arakawa K."/>
        </authorList>
    </citation>
    <scope>NUCLEOTIDE SEQUENCE [LARGE SCALE GENOMIC DNA]</scope>
</reference>
<dbReference type="EMBL" id="BPLQ01005924">
    <property type="protein sequence ID" value="GIY18515.1"/>
    <property type="molecule type" value="Genomic_DNA"/>
</dbReference>
<proteinExistence type="predicted"/>
<accession>A0AAV4RE76</accession>
<comment type="caution">
    <text evidence="2">The sequence shown here is derived from an EMBL/GenBank/DDBJ whole genome shotgun (WGS) entry which is preliminary data.</text>
</comment>
<keyword evidence="3" id="KW-1185">Reference proteome</keyword>
<protein>
    <submittedName>
        <fullName evidence="2">Uncharacterized protein</fullName>
    </submittedName>
</protein>
<organism evidence="2 3">
    <name type="scientific">Caerostris darwini</name>
    <dbReference type="NCBI Taxonomy" id="1538125"/>
    <lineage>
        <taxon>Eukaryota</taxon>
        <taxon>Metazoa</taxon>
        <taxon>Ecdysozoa</taxon>
        <taxon>Arthropoda</taxon>
        <taxon>Chelicerata</taxon>
        <taxon>Arachnida</taxon>
        <taxon>Araneae</taxon>
        <taxon>Araneomorphae</taxon>
        <taxon>Entelegynae</taxon>
        <taxon>Araneoidea</taxon>
        <taxon>Araneidae</taxon>
        <taxon>Caerostris</taxon>
    </lineage>
</organism>
<feature type="region of interest" description="Disordered" evidence="1">
    <location>
        <begin position="33"/>
        <end position="56"/>
    </location>
</feature>
<evidence type="ECO:0000313" key="3">
    <source>
        <dbReference type="Proteomes" id="UP001054837"/>
    </source>
</evidence>
<dbReference type="Proteomes" id="UP001054837">
    <property type="component" value="Unassembled WGS sequence"/>
</dbReference>